<keyword evidence="5" id="KW-0997">Cell inner membrane</keyword>
<dbReference type="CDD" id="cd12822">
    <property type="entry name" value="TmCorA-like"/>
    <property type="match status" value="1"/>
</dbReference>
<dbReference type="EMBL" id="BAAAZE010000014">
    <property type="protein sequence ID" value="GAA4032473.1"/>
    <property type="molecule type" value="Genomic_DNA"/>
</dbReference>
<accession>A0ABP7TWW0</accession>
<feature type="transmembrane region" description="Helical" evidence="11">
    <location>
        <begin position="341"/>
        <end position="359"/>
    </location>
</feature>
<dbReference type="Proteomes" id="UP001501353">
    <property type="component" value="Unassembled WGS sequence"/>
</dbReference>
<evidence type="ECO:0000256" key="8">
    <source>
        <dbReference type="ARBA" id="ARBA00022989"/>
    </source>
</evidence>
<evidence type="ECO:0000256" key="10">
    <source>
        <dbReference type="ARBA" id="ARBA00023136"/>
    </source>
</evidence>
<dbReference type="Pfam" id="PF01544">
    <property type="entry name" value="CorA"/>
    <property type="match status" value="1"/>
</dbReference>
<keyword evidence="9" id="KW-0406">Ion transport</keyword>
<dbReference type="InterPro" id="IPR002523">
    <property type="entry name" value="MgTranspt_CorA/ZnTranspt_ZntB"/>
</dbReference>
<evidence type="ECO:0000256" key="5">
    <source>
        <dbReference type="ARBA" id="ARBA00022519"/>
    </source>
</evidence>
<evidence type="ECO:0000313" key="12">
    <source>
        <dbReference type="EMBL" id="GAA4032473.1"/>
    </source>
</evidence>
<evidence type="ECO:0000313" key="13">
    <source>
        <dbReference type="Proteomes" id="UP001501353"/>
    </source>
</evidence>
<gene>
    <name evidence="12" type="ORF">GCM10022212_34230</name>
</gene>
<evidence type="ECO:0000256" key="6">
    <source>
        <dbReference type="ARBA" id="ARBA00022692"/>
    </source>
</evidence>
<evidence type="ECO:0000256" key="4">
    <source>
        <dbReference type="ARBA" id="ARBA00022475"/>
    </source>
</evidence>
<dbReference type="Gene3D" id="1.20.58.340">
    <property type="entry name" value="Magnesium transport protein CorA, transmembrane region"/>
    <property type="match status" value="2"/>
</dbReference>
<evidence type="ECO:0000256" key="2">
    <source>
        <dbReference type="ARBA" id="ARBA00009765"/>
    </source>
</evidence>
<keyword evidence="6 11" id="KW-0812">Transmembrane</keyword>
<evidence type="ECO:0000256" key="1">
    <source>
        <dbReference type="ARBA" id="ARBA00004651"/>
    </source>
</evidence>
<evidence type="ECO:0000256" key="7">
    <source>
        <dbReference type="ARBA" id="ARBA00022833"/>
    </source>
</evidence>
<keyword evidence="8 11" id="KW-1133">Transmembrane helix</keyword>
<dbReference type="InterPro" id="IPR045861">
    <property type="entry name" value="CorA_cytoplasmic_dom"/>
</dbReference>
<feature type="transmembrane region" description="Helical" evidence="11">
    <location>
        <begin position="307"/>
        <end position="329"/>
    </location>
</feature>
<keyword evidence="7" id="KW-0862">Zinc</keyword>
<comment type="caution">
    <text evidence="12">The sequence shown here is derived from an EMBL/GenBank/DDBJ whole genome shotgun (WGS) entry which is preliminary data.</text>
</comment>
<evidence type="ECO:0000256" key="3">
    <source>
        <dbReference type="ARBA" id="ARBA00022448"/>
    </source>
</evidence>
<reference evidence="13" key="1">
    <citation type="journal article" date="2019" name="Int. J. Syst. Evol. Microbiol.">
        <title>The Global Catalogue of Microorganisms (GCM) 10K type strain sequencing project: providing services to taxonomists for standard genome sequencing and annotation.</title>
        <authorList>
            <consortium name="The Broad Institute Genomics Platform"/>
            <consortium name="The Broad Institute Genome Sequencing Center for Infectious Disease"/>
            <person name="Wu L."/>
            <person name="Ma J."/>
        </authorList>
    </citation>
    <scope>NUCLEOTIDE SEQUENCE [LARGE SCALE GENOMIC DNA]</scope>
    <source>
        <strain evidence="13">JCM 16673</strain>
    </source>
</reference>
<comment type="subcellular location">
    <subcellularLocation>
        <location evidence="1">Cell membrane</location>
        <topology evidence="1">Multi-pass membrane protein</topology>
    </subcellularLocation>
</comment>
<protein>
    <submittedName>
        <fullName evidence="12">Magnesium transporter CorA family protein</fullName>
    </submittedName>
</protein>
<evidence type="ECO:0000256" key="11">
    <source>
        <dbReference type="SAM" id="Phobius"/>
    </source>
</evidence>
<sequence>MDFFHITTDHVTQYVASPTSLPEDGFLWIDVTREDIAPNIEAWRDEIARVTGVTIFDLHLSDVMNLTHSSYFDSTHDYDMVVFRKLALPTNTAAATDLPAPRENKDDTGRIPSALKKLLTHPVTFIVADQLLITVHARDARTINTARAKLLDYRHQSNGSSPRNGRLPASPQEWMLRLLNLMVDQYLDLRQPLTVQIDRWQRALLNPRRPFNDWLALLDARIALRKLDHLCEEQHDALQELRDQLIDTYRETDNDRTKDHLLVRVNDVIEHVGRVLNHARRLESSLESAVQIHFSAMSHRTSEIMRTLTVITALFMPLTLVTGIFGMNFDVMPLLKNKEGFWLTMGGMAVIVVGLLLFFRRKRYLDE</sequence>
<organism evidence="12 13">
    <name type="scientific">Actimicrobium antarcticum</name>
    <dbReference type="NCBI Taxonomy" id="1051899"/>
    <lineage>
        <taxon>Bacteria</taxon>
        <taxon>Pseudomonadati</taxon>
        <taxon>Pseudomonadota</taxon>
        <taxon>Betaproteobacteria</taxon>
        <taxon>Burkholderiales</taxon>
        <taxon>Oxalobacteraceae</taxon>
        <taxon>Actimicrobium</taxon>
    </lineage>
</organism>
<dbReference type="SUPFAM" id="SSF144083">
    <property type="entry name" value="Magnesium transport protein CorA, transmembrane region"/>
    <property type="match status" value="1"/>
</dbReference>
<keyword evidence="13" id="KW-1185">Reference proteome</keyword>
<dbReference type="InterPro" id="IPR045863">
    <property type="entry name" value="CorA_TM1_TM2"/>
</dbReference>
<dbReference type="SUPFAM" id="SSF143865">
    <property type="entry name" value="CorA soluble domain-like"/>
    <property type="match status" value="1"/>
</dbReference>
<evidence type="ECO:0000256" key="9">
    <source>
        <dbReference type="ARBA" id="ARBA00023065"/>
    </source>
</evidence>
<comment type="similarity">
    <text evidence="2">Belongs to the CorA metal ion transporter (MIT) (TC 1.A.35) family.</text>
</comment>
<keyword evidence="10 11" id="KW-0472">Membrane</keyword>
<proteinExistence type="inferred from homology"/>
<name>A0ABP7TWW0_9BURK</name>
<dbReference type="PANTHER" id="PTHR46494:SF3">
    <property type="entry name" value="ZINC TRANSPORT PROTEIN ZNTB"/>
    <property type="match status" value="1"/>
</dbReference>
<dbReference type="RefSeq" id="WP_344765215.1">
    <property type="nucleotide sequence ID" value="NZ_BAAAZE010000014.1"/>
</dbReference>
<dbReference type="PANTHER" id="PTHR46494">
    <property type="entry name" value="CORA FAMILY METAL ION TRANSPORTER (EUROFUNG)"/>
    <property type="match status" value="1"/>
</dbReference>
<dbReference type="Gene3D" id="3.30.460.20">
    <property type="entry name" value="CorA soluble domain-like"/>
    <property type="match status" value="1"/>
</dbReference>
<keyword evidence="3" id="KW-0813">Transport</keyword>
<keyword evidence="4" id="KW-1003">Cell membrane</keyword>